<dbReference type="FunFam" id="3.30.360.20:FF:000001">
    <property type="entry name" value="RNA terminal phosphate cyclase-like 1"/>
    <property type="match status" value="1"/>
</dbReference>
<comment type="similarity">
    <text evidence="2">Belongs to the RNA 3'-terminal cyclase family. Type 2 subfamily.</text>
</comment>
<dbReference type="EMBL" id="JABCRI010000010">
    <property type="protein sequence ID" value="KAF8398669.1"/>
    <property type="molecule type" value="Genomic_DNA"/>
</dbReference>
<dbReference type="OrthoDB" id="1921710at2759"/>
<dbReference type="PANTHER" id="PTHR11096:SF1">
    <property type="entry name" value="RNA 3'-TERMINAL PHOSPHATE CYCLASE-LIKE PROTEIN"/>
    <property type="match status" value="1"/>
</dbReference>
<dbReference type="InterPro" id="IPR020719">
    <property type="entry name" value="RNA3'_term_phos_cycl-like_CS"/>
</dbReference>
<dbReference type="SUPFAM" id="SSF55205">
    <property type="entry name" value="EPT/RTPC-like"/>
    <property type="match status" value="1"/>
</dbReference>
<dbReference type="Gene3D" id="3.30.360.20">
    <property type="entry name" value="RNA 3'-terminal phosphate cyclase, insert domain"/>
    <property type="match status" value="1"/>
</dbReference>
<evidence type="ECO:0000256" key="4">
    <source>
        <dbReference type="ARBA" id="ARBA00023242"/>
    </source>
</evidence>
<evidence type="ECO:0000313" key="7">
    <source>
        <dbReference type="Proteomes" id="UP000655225"/>
    </source>
</evidence>
<feature type="domain" description="RNA 3'-terminal phosphate cyclase insert" evidence="5">
    <location>
        <begin position="136"/>
        <end position="212"/>
    </location>
</feature>
<dbReference type="GO" id="GO:0004521">
    <property type="term" value="F:RNA endonuclease activity"/>
    <property type="evidence" value="ECO:0007669"/>
    <property type="project" value="TreeGrafter"/>
</dbReference>
<evidence type="ECO:0000256" key="3">
    <source>
        <dbReference type="ARBA" id="ARBA00022517"/>
    </source>
</evidence>
<dbReference type="PANTHER" id="PTHR11096">
    <property type="entry name" value="RNA 3' TERMINAL PHOSPHATE CYCLASE"/>
    <property type="match status" value="1"/>
</dbReference>
<accession>A0A834Z0B3</accession>
<dbReference type="AlphaFoldDB" id="A0A834Z0B3"/>
<dbReference type="GO" id="GO:0005730">
    <property type="term" value="C:nucleolus"/>
    <property type="evidence" value="ECO:0007669"/>
    <property type="project" value="UniProtKB-SubCell"/>
</dbReference>
<evidence type="ECO:0000313" key="6">
    <source>
        <dbReference type="EMBL" id="KAF8398669.1"/>
    </source>
</evidence>
<organism evidence="6 7">
    <name type="scientific">Tetracentron sinense</name>
    <name type="common">Spur-leaf</name>
    <dbReference type="NCBI Taxonomy" id="13715"/>
    <lineage>
        <taxon>Eukaryota</taxon>
        <taxon>Viridiplantae</taxon>
        <taxon>Streptophyta</taxon>
        <taxon>Embryophyta</taxon>
        <taxon>Tracheophyta</taxon>
        <taxon>Spermatophyta</taxon>
        <taxon>Magnoliopsida</taxon>
        <taxon>Trochodendrales</taxon>
        <taxon>Trochodendraceae</taxon>
        <taxon>Tetracentron</taxon>
    </lineage>
</organism>
<keyword evidence="3" id="KW-0690">Ribosome biogenesis</keyword>
<gene>
    <name evidence="6" type="ORF">HHK36_014524</name>
</gene>
<evidence type="ECO:0000259" key="5">
    <source>
        <dbReference type="Pfam" id="PF05189"/>
    </source>
</evidence>
<dbReference type="Proteomes" id="UP000655225">
    <property type="component" value="Unassembled WGS sequence"/>
</dbReference>
<evidence type="ECO:0000256" key="2">
    <source>
        <dbReference type="ARBA" id="ARBA00007089"/>
    </source>
</evidence>
<dbReference type="Pfam" id="PF05189">
    <property type="entry name" value="RTC_insert"/>
    <property type="match status" value="1"/>
</dbReference>
<dbReference type="PROSITE" id="PS01287">
    <property type="entry name" value="RTC"/>
    <property type="match status" value="1"/>
</dbReference>
<protein>
    <recommendedName>
        <fullName evidence="5">RNA 3'-terminal phosphate cyclase insert domain-containing protein</fullName>
    </recommendedName>
</protein>
<dbReference type="InterPro" id="IPR036553">
    <property type="entry name" value="RPTC_insert"/>
</dbReference>
<dbReference type="GO" id="GO:0000479">
    <property type="term" value="P:endonucleolytic cleavage of tricistronic rRNA transcript (SSU-rRNA, 5.8S rRNA, LSU-rRNA)"/>
    <property type="evidence" value="ECO:0007669"/>
    <property type="project" value="TreeGrafter"/>
</dbReference>
<comment type="caution">
    <text evidence="6">The sequence shown here is derived from an EMBL/GenBank/DDBJ whole genome shotgun (WGS) entry which is preliminary data.</text>
</comment>
<reference evidence="6 7" key="1">
    <citation type="submission" date="2020-04" db="EMBL/GenBank/DDBJ databases">
        <title>Plant Genome Project.</title>
        <authorList>
            <person name="Zhang R.-G."/>
        </authorList>
    </citation>
    <scope>NUCLEOTIDE SEQUENCE [LARGE SCALE GENOMIC DNA]</scope>
    <source>
        <strain evidence="6">YNK0</strain>
        <tissue evidence="6">Leaf</tissue>
    </source>
</reference>
<dbReference type="InterPro" id="IPR013791">
    <property type="entry name" value="RNA3'-term_phos_cycl_insert"/>
</dbReference>
<sequence length="244" mass="27498">MYRNEIDVQTRSFDWREASRARMRSQSVHRLFLGAIDCSWIVWKETPFDKVERYDALVLDVSVFLFVGAEKLTDAVAQLILVSCLNFGFTSFNVIKRFGDPSEGLELKIESRGSPPQGGGEVILAVPIIQNMTWVDDGMVKRIRGVTFSTRVSSQFENTMIHAVRGIFNRLLPDVHISTDHKAGLQAGKSPGYGISLVAETTSGCFISADIAVSYARGEDTDALEDEERKERFLRYQLFAYNNR</sequence>
<keyword evidence="7" id="KW-1185">Reference proteome</keyword>
<comment type="subcellular location">
    <subcellularLocation>
        <location evidence="1">Nucleus</location>
        <location evidence="1">Nucleolus</location>
    </subcellularLocation>
</comment>
<name>A0A834Z0B3_TETSI</name>
<proteinExistence type="inferred from homology"/>
<dbReference type="InterPro" id="IPR000228">
    <property type="entry name" value="RNA3'_term_phos_cyc"/>
</dbReference>
<keyword evidence="4" id="KW-0539">Nucleus</keyword>
<evidence type="ECO:0000256" key="1">
    <source>
        <dbReference type="ARBA" id="ARBA00004604"/>
    </source>
</evidence>
<dbReference type="InterPro" id="IPR013792">
    <property type="entry name" value="RNA3'P_cycl/enolpyr_Trfase_a/b"/>
</dbReference>